<accession>A0A9P8NTA1</accession>
<name>A0A9P8NTA1_9ASCO</name>
<reference evidence="2" key="2">
    <citation type="submission" date="2021-01" db="EMBL/GenBank/DDBJ databases">
        <authorList>
            <person name="Schikora-Tamarit M.A."/>
        </authorList>
    </citation>
    <scope>NUCLEOTIDE SEQUENCE</scope>
    <source>
        <strain evidence="2">NCAIM Y.01608</strain>
    </source>
</reference>
<comment type="caution">
    <text evidence="2">The sequence shown here is derived from an EMBL/GenBank/DDBJ whole genome shotgun (WGS) entry which is preliminary data.</text>
</comment>
<sequence>MDSFSQPSILGRDGPQISKSMAPISNPGSAASAHESIDVKVDFPTPPFPDSTRTLWCIFARRLFIKGKSGSGPLGRDSQISLLAHPAQASDFPAFSLSGPGQCSGSGVGR</sequence>
<proteinExistence type="predicted"/>
<reference evidence="2" key="1">
    <citation type="journal article" date="2021" name="Open Biol.">
        <title>Shared evolutionary footprints suggest mitochondrial oxidative damage underlies multiple complex I losses in fungi.</title>
        <authorList>
            <person name="Schikora-Tamarit M.A."/>
            <person name="Marcet-Houben M."/>
            <person name="Nosek J."/>
            <person name="Gabaldon T."/>
        </authorList>
    </citation>
    <scope>NUCLEOTIDE SEQUENCE</scope>
    <source>
        <strain evidence="2">NCAIM Y.01608</strain>
    </source>
</reference>
<evidence type="ECO:0000256" key="1">
    <source>
        <dbReference type="SAM" id="MobiDB-lite"/>
    </source>
</evidence>
<organism evidence="2 3">
    <name type="scientific">Ogataea polymorpha</name>
    <dbReference type="NCBI Taxonomy" id="460523"/>
    <lineage>
        <taxon>Eukaryota</taxon>
        <taxon>Fungi</taxon>
        <taxon>Dikarya</taxon>
        <taxon>Ascomycota</taxon>
        <taxon>Saccharomycotina</taxon>
        <taxon>Pichiomycetes</taxon>
        <taxon>Pichiales</taxon>
        <taxon>Pichiaceae</taxon>
        <taxon>Ogataea</taxon>
    </lineage>
</organism>
<dbReference type="Proteomes" id="UP000788993">
    <property type="component" value="Unassembled WGS sequence"/>
</dbReference>
<dbReference type="EMBL" id="JAEUBD010001540">
    <property type="protein sequence ID" value="KAH3659222.1"/>
    <property type="molecule type" value="Genomic_DNA"/>
</dbReference>
<protein>
    <submittedName>
        <fullName evidence="2">Uncharacterized protein</fullName>
    </submittedName>
</protein>
<gene>
    <name evidence="2" type="ORF">OGATHE_006106</name>
</gene>
<dbReference type="AlphaFoldDB" id="A0A9P8NTA1"/>
<feature type="region of interest" description="Disordered" evidence="1">
    <location>
        <begin position="1"/>
        <end position="33"/>
    </location>
</feature>
<evidence type="ECO:0000313" key="3">
    <source>
        <dbReference type="Proteomes" id="UP000788993"/>
    </source>
</evidence>
<evidence type="ECO:0000313" key="2">
    <source>
        <dbReference type="EMBL" id="KAH3659222.1"/>
    </source>
</evidence>
<keyword evidence="3" id="KW-1185">Reference proteome</keyword>